<name>A0A6A3ITI2_9STRA</name>
<sequence>MEGRDDPPDPGVPRNAGTAGKNPPAEMSQPQAENNSSETIGANEQAAGNPGESGEPDPNASITAPEIESEPNQGQDIVAEVAEERQVSFTDLLAQLETIMDQGGFLNEQEEDVGKQFMQQMFTLVFKQHKQKQLPDEKAHYPSMQIEELRGLLRLFQLEVKQHDGTAQEWLRRLRGLVASIFDSKRSLLDGIALKESEIKVHHTRNENPWANYPLLQKTKAEEDDPMGEDSHPSVVRFKTDVYSQEEIATMRGVYEAPYDFPTELREPSQTEKQIIQGLLEGTILAQELPQFLKRTCNNEMLRVIQNTIHAQVEGELMFRLPGQFPMYPDFQTRDRLCNAVLQGAKGRGFDMEQLTQMLGETKQPESPAEDDDISIETTRNSPRCIRRPADSNG</sequence>
<dbReference type="EMBL" id="QXFU01002391">
    <property type="protein sequence ID" value="KAE8986326.1"/>
    <property type="molecule type" value="Genomic_DNA"/>
</dbReference>
<feature type="compositionally biased region" description="Polar residues" evidence="1">
    <location>
        <begin position="28"/>
        <end position="42"/>
    </location>
</feature>
<reference evidence="2 3" key="1">
    <citation type="submission" date="2018-09" db="EMBL/GenBank/DDBJ databases">
        <title>Genomic investigation of the strawberry pathogen Phytophthora fragariae indicates pathogenicity is determined by transcriptional variation in three key races.</title>
        <authorList>
            <person name="Adams T.M."/>
            <person name="Armitage A.D."/>
            <person name="Sobczyk M.K."/>
            <person name="Bates H.J."/>
            <person name="Dunwell J.M."/>
            <person name="Nellist C.F."/>
            <person name="Harrison R.J."/>
        </authorList>
    </citation>
    <scope>NUCLEOTIDE SEQUENCE [LARGE SCALE GENOMIC DNA]</scope>
    <source>
        <strain evidence="2 3">SCRP324</strain>
    </source>
</reference>
<proteinExistence type="predicted"/>
<feature type="region of interest" description="Disordered" evidence="1">
    <location>
        <begin position="1"/>
        <end position="73"/>
    </location>
</feature>
<evidence type="ECO:0000256" key="1">
    <source>
        <dbReference type="SAM" id="MobiDB-lite"/>
    </source>
</evidence>
<protein>
    <submittedName>
        <fullName evidence="2">Uncharacterized protein</fullName>
    </submittedName>
</protein>
<organism evidence="2 3">
    <name type="scientific">Phytophthora rubi</name>
    <dbReference type="NCBI Taxonomy" id="129364"/>
    <lineage>
        <taxon>Eukaryota</taxon>
        <taxon>Sar</taxon>
        <taxon>Stramenopiles</taxon>
        <taxon>Oomycota</taxon>
        <taxon>Peronosporomycetes</taxon>
        <taxon>Peronosporales</taxon>
        <taxon>Peronosporaceae</taxon>
        <taxon>Phytophthora</taxon>
    </lineage>
</organism>
<accession>A0A6A3ITI2</accession>
<gene>
    <name evidence="2" type="ORF">PR002_g22386</name>
</gene>
<dbReference type="AlphaFoldDB" id="A0A6A3ITI2"/>
<dbReference type="Proteomes" id="UP000435112">
    <property type="component" value="Unassembled WGS sequence"/>
</dbReference>
<comment type="caution">
    <text evidence="2">The sequence shown here is derived from an EMBL/GenBank/DDBJ whole genome shotgun (WGS) entry which is preliminary data.</text>
</comment>
<evidence type="ECO:0000313" key="3">
    <source>
        <dbReference type="Proteomes" id="UP000435112"/>
    </source>
</evidence>
<evidence type="ECO:0000313" key="2">
    <source>
        <dbReference type="EMBL" id="KAE8986326.1"/>
    </source>
</evidence>
<dbReference type="OrthoDB" id="128868at2759"/>
<feature type="region of interest" description="Disordered" evidence="1">
    <location>
        <begin position="360"/>
        <end position="394"/>
    </location>
</feature>